<reference evidence="1" key="1">
    <citation type="journal article" date="2017" name="Nature">
        <title>The sunflower genome provides insights into oil metabolism, flowering and Asterid evolution.</title>
        <authorList>
            <person name="Badouin H."/>
            <person name="Gouzy J."/>
            <person name="Grassa C.J."/>
            <person name="Murat F."/>
            <person name="Staton S.E."/>
            <person name="Cottret L."/>
            <person name="Lelandais-Briere C."/>
            <person name="Owens G.L."/>
            <person name="Carrere S."/>
            <person name="Mayjonade B."/>
            <person name="Legrand L."/>
            <person name="Gill N."/>
            <person name="Kane N.C."/>
            <person name="Bowers J.E."/>
            <person name="Hubner S."/>
            <person name="Bellec A."/>
            <person name="Berard A."/>
            <person name="Berges H."/>
            <person name="Blanchet N."/>
            <person name="Boniface M.C."/>
            <person name="Brunel D."/>
            <person name="Catrice O."/>
            <person name="Chaidir N."/>
            <person name="Claudel C."/>
            <person name="Donnadieu C."/>
            <person name="Faraut T."/>
            <person name="Fievet G."/>
            <person name="Helmstetter N."/>
            <person name="King M."/>
            <person name="Knapp S.J."/>
            <person name="Lai Z."/>
            <person name="Le Paslier M.C."/>
            <person name="Lippi Y."/>
            <person name="Lorenzon L."/>
            <person name="Mandel J.R."/>
            <person name="Marage G."/>
            <person name="Marchand G."/>
            <person name="Marquand E."/>
            <person name="Bret-Mestries E."/>
            <person name="Morien E."/>
            <person name="Nambeesan S."/>
            <person name="Nguyen T."/>
            <person name="Pegot-Espagnet P."/>
            <person name="Pouilly N."/>
            <person name="Raftis F."/>
            <person name="Sallet E."/>
            <person name="Schiex T."/>
            <person name="Thomas J."/>
            <person name="Vandecasteele C."/>
            <person name="Vares D."/>
            <person name="Vear F."/>
            <person name="Vautrin S."/>
            <person name="Crespi M."/>
            <person name="Mangin B."/>
            <person name="Burke J.M."/>
            <person name="Salse J."/>
            <person name="Munos S."/>
            <person name="Vincourt P."/>
            <person name="Rieseberg L.H."/>
            <person name="Langlade N.B."/>
        </authorList>
    </citation>
    <scope>NUCLEOTIDE SEQUENCE</scope>
    <source>
        <tissue evidence="1">Leaves</tissue>
    </source>
</reference>
<keyword evidence="2" id="KW-1185">Reference proteome</keyword>
<comment type="caution">
    <text evidence="1">The sequence shown here is derived from an EMBL/GenBank/DDBJ whole genome shotgun (WGS) entry which is preliminary data.</text>
</comment>
<sequence length="60" mass="6967">MQELITPIGTYSLHGFHVCPKITSMPHMYHSRKISPWRRDQLSVFWNKHGYGYVTGDCSA</sequence>
<dbReference type="Proteomes" id="UP000215914">
    <property type="component" value="Unassembled WGS sequence"/>
</dbReference>
<protein>
    <submittedName>
        <fullName evidence="1">Uncharacterized protein</fullName>
    </submittedName>
</protein>
<name>A0A9K3H2F1_HELAN</name>
<organism evidence="1 2">
    <name type="scientific">Helianthus annuus</name>
    <name type="common">Common sunflower</name>
    <dbReference type="NCBI Taxonomy" id="4232"/>
    <lineage>
        <taxon>Eukaryota</taxon>
        <taxon>Viridiplantae</taxon>
        <taxon>Streptophyta</taxon>
        <taxon>Embryophyta</taxon>
        <taxon>Tracheophyta</taxon>
        <taxon>Spermatophyta</taxon>
        <taxon>Magnoliopsida</taxon>
        <taxon>eudicotyledons</taxon>
        <taxon>Gunneridae</taxon>
        <taxon>Pentapetalae</taxon>
        <taxon>asterids</taxon>
        <taxon>campanulids</taxon>
        <taxon>Asterales</taxon>
        <taxon>Asteraceae</taxon>
        <taxon>Asteroideae</taxon>
        <taxon>Heliantheae alliance</taxon>
        <taxon>Heliantheae</taxon>
        <taxon>Helianthus</taxon>
    </lineage>
</organism>
<evidence type="ECO:0000313" key="1">
    <source>
        <dbReference type="EMBL" id="KAF5762219.1"/>
    </source>
</evidence>
<dbReference type="EMBL" id="MNCJ02000331">
    <property type="protein sequence ID" value="KAF5762219.1"/>
    <property type="molecule type" value="Genomic_DNA"/>
</dbReference>
<reference evidence="1" key="2">
    <citation type="submission" date="2020-06" db="EMBL/GenBank/DDBJ databases">
        <title>Helianthus annuus Genome sequencing and assembly Release 2.</title>
        <authorList>
            <person name="Gouzy J."/>
            <person name="Langlade N."/>
            <person name="Munos S."/>
        </authorList>
    </citation>
    <scope>NUCLEOTIDE SEQUENCE</scope>
    <source>
        <tissue evidence="1">Leaves</tissue>
    </source>
</reference>
<dbReference type="AlphaFoldDB" id="A0A9K3H2F1"/>
<gene>
    <name evidence="1" type="ORF">HanXRQr2_Chr16g0774191</name>
</gene>
<proteinExistence type="predicted"/>
<dbReference type="Gramene" id="mRNA:HanXRQr2_Chr16g0774191">
    <property type="protein sequence ID" value="mRNA:HanXRQr2_Chr16g0774191"/>
    <property type="gene ID" value="HanXRQr2_Chr16g0774191"/>
</dbReference>
<evidence type="ECO:0000313" key="2">
    <source>
        <dbReference type="Proteomes" id="UP000215914"/>
    </source>
</evidence>
<accession>A0A9K3H2F1</accession>